<dbReference type="GO" id="GO:0016747">
    <property type="term" value="F:acyltransferase activity, transferring groups other than amino-acyl groups"/>
    <property type="evidence" value="ECO:0007669"/>
    <property type="project" value="InterPro"/>
</dbReference>
<comment type="caution">
    <text evidence="4">The sequence shown here is derived from an EMBL/GenBank/DDBJ whole genome shotgun (WGS) entry which is preliminary data.</text>
</comment>
<dbReference type="EMBL" id="AZEA01000017">
    <property type="protein sequence ID" value="KRK87645.1"/>
    <property type="molecule type" value="Genomic_DNA"/>
</dbReference>
<dbReference type="PATRIC" id="fig|1423808.3.peg.863"/>
<dbReference type="AlphaFoldDB" id="A0A0R1KV93"/>
<dbReference type="CDD" id="cd04301">
    <property type="entry name" value="NAT_SF"/>
    <property type="match status" value="1"/>
</dbReference>
<sequence length="146" mass="16654">MIEHVKGISGSKLDEVARIWLDGNLEAHSFIDPNYWKNYYDTVKQDIGHAEMFIFEDNGHVAGFLGMDGHYIAGLFVAAKYRGQGIGSHLLESAKQTRSELTLSVYEKNASAYKFYLKNGFRETIHKLDRVTSEFAVNMKWEKRGS</sequence>
<reference evidence="4 5" key="1">
    <citation type="journal article" date="2015" name="Genome Announc.">
        <title>Expanding the biotechnology potential of lactobacilli through comparative genomics of 213 strains and associated genera.</title>
        <authorList>
            <person name="Sun Z."/>
            <person name="Harris H.M."/>
            <person name="McCann A."/>
            <person name="Guo C."/>
            <person name="Argimon S."/>
            <person name="Zhang W."/>
            <person name="Yang X."/>
            <person name="Jeffery I.B."/>
            <person name="Cooney J.C."/>
            <person name="Kagawa T.F."/>
            <person name="Liu W."/>
            <person name="Song Y."/>
            <person name="Salvetti E."/>
            <person name="Wrobel A."/>
            <person name="Rasinkangas P."/>
            <person name="Parkhill J."/>
            <person name="Rea M.C."/>
            <person name="O'Sullivan O."/>
            <person name="Ritari J."/>
            <person name="Douillard F.P."/>
            <person name="Paul Ross R."/>
            <person name="Yang R."/>
            <person name="Briner A.E."/>
            <person name="Felis G.E."/>
            <person name="de Vos W.M."/>
            <person name="Barrangou R."/>
            <person name="Klaenhammer T.R."/>
            <person name="Caufield P.W."/>
            <person name="Cui Y."/>
            <person name="Zhang H."/>
            <person name="O'Toole P.W."/>
        </authorList>
    </citation>
    <scope>NUCLEOTIDE SEQUENCE [LARGE SCALE GENOMIC DNA]</scope>
    <source>
        <strain evidence="4 5">DSM 19904</strain>
    </source>
</reference>
<keyword evidence="5" id="KW-1185">Reference proteome</keyword>
<dbReference type="PROSITE" id="PS51186">
    <property type="entry name" value="GNAT"/>
    <property type="match status" value="1"/>
</dbReference>
<organism evidence="4 5">
    <name type="scientific">Lentilactobacillus sunkii DSM 19904</name>
    <dbReference type="NCBI Taxonomy" id="1423808"/>
    <lineage>
        <taxon>Bacteria</taxon>
        <taxon>Bacillati</taxon>
        <taxon>Bacillota</taxon>
        <taxon>Bacilli</taxon>
        <taxon>Lactobacillales</taxon>
        <taxon>Lactobacillaceae</taxon>
        <taxon>Lentilactobacillus</taxon>
    </lineage>
</organism>
<dbReference type="InterPro" id="IPR000182">
    <property type="entry name" value="GNAT_dom"/>
</dbReference>
<evidence type="ECO:0000256" key="2">
    <source>
        <dbReference type="ARBA" id="ARBA00023315"/>
    </source>
</evidence>
<evidence type="ECO:0000259" key="3">
    <source>
        <dbReference type="PROSITE" id="PS51186"/>
    </source>
</evidence>
<dbReference type="Pfam" id="PF13508">
    <property type="entry name" value="Acetyltransf_7"/>
    <property type="match status" value="1"/>
</dbReference>
<keyword evidence="2" id="KW-0012">Acyltransferase</keyword>
<dbReference type="Proteomes" id="UP000051581">
    <property type="component" value="Unassembled WGS sequence"/>
</dbReference>
<name>A0A0R1KV93_9LACO</name>
<proteinExistence type="predicted"/>
<dbReference type="Gene3D" id="3.40.630.30">
    <property type="match status" value="1"/>
</dbReference>
<dbReference type="PANTHER" id="PTHR43800">
    <property type="entry name" value="PEPTIDYL-LYSINE N-ACETYLTRANSFERASE YJAB"/>
    <property type="match status" value="1"/>
</dbReference>
<keyword evidence="1 4" id="KW-0808">Transferase</keyword>
<dbReference type="PANTHER" id="PTHR43800:SF1">
    <property type="entry name" value="PEPTIDYL-LYSINE N-ACETYLTRANSFERASE YJAB"/>
    <property type="match status" value="1"/>
</dbReference>
<dbReference type="OrthoDB" id="9789605at2"/>
<dbReference type="SUPFAM" id="SSF55729">
    <property type="entry name" value="Acyl-CoA N-acyltransferases (Nat)"/>
    <property type="match status" value="1"/>
</dbReference>
<feature type="domain" description="N-acetyltransferase" evidence="3">
    <location>
        <begin position="3"/>
        <end position="144"/>
    </location>
</feature>
<evidence type="ECO:0000256" key="1">
    <source>
        <dbReference type="ARBA" id="ARBA00022679"/>
    </source>
</evidence>
<protein>
    <submittedName>
        <fullName evidence="4">N-acetyltransferase GCN5</fullName>
    </submittedName>
</protein>
<accession>A0A0R1KV93</accession>
<gene>
    <name evidence="4" type="ORF">FD17_GL000859</name>
</gene>
<dbReference type="InterPro" id="IPR016181">
    <property type="entry name" value="Acyl_CoA_acyltransferase"/>
</dbReference>
<evidence type="ECO:0000313" key="5">
    <source>
        <dbReference type="Proteomes" id="UP000051581"/>
    </source>
</evidence>
<dbReference type="RefSeq" id="WP_057825939.1">
    <property type="nucleotide sequence ID" value="NZ_AZEA01000017.1"/>
</dbReference>
<evidence type="ECO:0000313" key="4">
    <source>
        <dbReference type="EMBL" id="KRK87645.1"/>
    </source>
</evidence>